<dbReference type="PANTHER" id="PTHR47513">
    <property type="entry name" value="ZINC TRANSPORTER"/>
    <property type="match status" value="1"/>
</dbReference>
<dbReference type="EMBL" id="AP019298">
    <property type="protein sequence ID" value="BBG97464.1"/>
    <property type="molecule type" value="Genomic_DNA"/>
</dbReference>
<keyword evidence="1" id="KW-0812">Transmembrane</keyword>
<gene>
    <name evidence="2" type="ORF">Prudu_006604</name>
</gene>
<keyword evidence="1" id="KW-1133">Transmembrane helix</keyword>
<evidence type="ECO:0000313" key="2">
    <source>
        <dbReference type="EMBL" id="BBG97464.1"/>
    </source>
</evidence>
<keyword evidence="1" id="KW-0472">Membrane</keyword>
<organism evidence="2">
    <name type="scientific">Prunus dulcis</name>
    <name type="common">Almond</name>
    <name type="synonym">Amygdalus dulcis</name>
    <dbReference type="NCBI Taxonomy" id="3755"/>
    <lineage>
        <taxon>Eukaryota</taxon>
        <taxon>Viridiplantae</taxon>
        <taxon>Streptophyta</taxon>
        <taxon>Embryophyta</taxon>
        <taxon>Tracheophyta</taxon>
        <taxon>Spermatophyta</taxon>
        <taxon>Magnoliopsida</taxon>
        <taxon>eudicotyledons</taxon>
        <taxon>Gunneridae</taxon>
        <taxon>Pentapetalae</taxon>
        <taxon>rosids</taxon>
        <taxon>fabids</taxon>
        <taxon>Rosales</taxon>
        <taxon>Rosaceae</taxon>
        <taxon>Amygdaloideae</taxon>
        <taxon>Amygdaleae</taxon>
        <taxon>Prunus</taxon>
    </lineage>
</organism>
<protein>
    <submittedName>
        <fullName evidence="2">Uncharacterized protein</fullName>
    </submittedName>
</protein>
<evidence type="ECO:0000256" key="1">
    <source>
        <dbReference type="SAM" id="Phobius"/>
    </source>
</evidence>
<accession>A0A4Y1R053</accession>
<feature type="transmembrane region" description="Helical" evidence="1">
    <location>
        <begin position="57"/>
        <end position="84"/>
    </location>
</feature>
<sequence>MHNLDDEVQTEQLLGIKEMVLPIFAGILSALRRLKKSLLLIVPFLCFQNQLKRRLNAITIASATCFLFPVAMWDMIIITHGFLFSKAFNGSWRMHNRHGDRVQYGLFSSRLPNLLLNFGLWQMVGHQK</sequence>
<proteinExistence type="predicted"/>
<reference evidence="2" key="1">
    <citation type="journal article" date="2019" name="Science">
        <title>Mutation of a bHLH transcription factor allowed almond domestication.</title>
        <authorList>
            <person name="Sanchez-Perez R."/>
            <person name="Pavan S."/>
            <person name="Mazzeo R."/>
            <person name="Moldovan C."/>
            <person name="Aiese Cigliano R."/>
            <person name="Del Cueto J."/>
            <person name="Ricciardi F."/>
            <person name="Lotti C."/>
            <person name="Ricciardi L."/>
            <person name="Dicenta F."/>
            <person name="Lopez-Marques R.L."/>
            <person name="Lindberg Moller B."/>
        </authorList>
    </citation>
    <scope>NUCLEOTIDE SEQUENCE</scope>
</reference>
<dbReference type="PANTHER" id="PTHR47513:SF1">
    <property type="entry name" value="OS07G0283200 PROTEIN"/>
    <property type="match status" value="1"/>
</dbReference>
<name>A0A4Y1R053_PRUDU</name>
<dbReference type="AlphaFoldDB" id="A0A4Y1R053"/>